<sequence>MMRAAKLIIMHQHILNPLPTSSRSCSPNTAAHALETKGKLVCIALSRQRHHLLPNSIIVRDRCSKVHVMECSKDMHYFEENTNMYHSARKDLPTHKLMVATYPDEQREREREREQVDKQHPHPSPAHK</sequence>
<dbReference type="Gramene" id="KCW52624">
    <property type="protein sequence ID" value="KCW52624"/>
    <property type="gene ID" value="EUGRSUZ_J01996"/>
</dbReference>
<organism evidence="2">
    <name type="scientific">Eucalyptus grandis</name>
    <name type="common">Flooded gum</name>
    <dbReference type="NCBI Taxonomy" id="71139"/>
    <lineage>
        <taxon>Eukaryota</taxon>
        <taxon>Viridiplantae</taxon>
        <taxon>Streptophyta</taxon>
        <taxon>Embryophyta</taxon>
        <taxon>Tracheophyta</taxon>
        <taxon>Spermatophyta</taxon>
        <taxon>Magnoliopsida</taxon>
        <taxon>eudicotyledons</taxon>
        <taxon>Gunneridae</taxon>
        <taxon>Pentapetalae</taxon>
        <taxon>rosids</taxon>
        <taxon>malvids</taxon>
        <taxon>Myrtales</taxon>
        <taxon>Myrtaceae</taxon>
        <taxon>Myrtoideae</taxon>
        <taxon>Eucalypteae</taxon>
        <taxon>Eucalyptus</taxon>
    </lineage>
</organism>
<accession>A0A059AFU9</accession>
<evidence type="ECO:0000313" key="2">
    <source>
        <dbReference type="EMBL" id="KCW52624.1"/>
    </source>
</evidence>
<dbReference type="EMBL" id="KK198762">
    <property type="protein sequence ID" value="KCW52624.1"/>
    <property type="molecule type" value="Genomic_DNA"/>
</dbReference>
<protein>
    <submittedName>
        <fullName evidence="2">Uncharacterized protein</fullName>
    </submittedName>
</protein>
<reference evidence="2" key="1">
    <citation type="submission" date="2013-07" db="EMBL/GenBank/DDBJ databases">
        <title>The genome of Eucalyptus grandis.</title>
        <authorList>
            <person name="Schmutz J."/>
            <person name="Hayes R."/>
            <person name="Myburg A."/>
            <person name="Tuskan G."/>
            <person name="Grattapaglia D."/>
            <person name="Rokhsar D.S."/>
        </authorList>
    </citation>
    <scope>NUCLEOTIDE SEQUENCE</scope>
    <source>
        <tissue evidence="2">Leaf extractions</tissue>
    </source>
</reference>
<name>A0A059AFU9_EUCGR</name>
<feature type="region of interest" description="Disordered" evidence="1">
    <location>
        <begin position="89"/>
        <end position="128"/>
    </location>
</feature>
<gene>
    <name evidence="2" type="ORF">EUGRSUZ_J01996</name>
</gene>
<dbReference type="AlphaFoldDB" id="A0A059AFU9"/>
<dbReference type="InParanoid" id="A0A059AFU9"/>
<evidence type="ECO:0000256" key="1">
    <source>
        <dbReference type="SAM" id="MobiDB-lite"/>
    </source>
</evidence>
<proteinExistence type="predicted"/>
<feature type="compositionally biased region" description="Basic and acidic residues" evidence="1">
    <location>
        <begin position="104"/>
        <end position="120"/>
    </location>
</feature>